<evidence type="ECO:0000256" key="2">
    <source>
        <dbReference type="ARBA" id="ARBA00022603"/>
    </source>
</evidence>
<dbReference type="GO" id="GO:0008173">
    <property type="term" value="F:RNA methyltransferase activity"/>
    <property type="evidence" value="ECO:0007669"/>
    <property type="project" value="InterPro"/>
</dbReference>
<dbReference type="SUPFAM" id="SSF48013">
    <property type="entry name" value="NusB-like"/>
    <property type="match status" value="1"/>
</dbReference>
<keyword evidence="2 6" id="KW-0489">Methyltransferase</keyword>
<dbReference type="InterPro" id="IPR006027">
    <property type="entry name" value="NusB_RsmB_TIM44"/>
</dbReference>
<dbReference type="PANTHER" id="PTHR22807:SF53">
    <property type="entry name" value="RIBOSOMAL RNA SMALL SUBUNIT METHYLTRANSFERASE B-RELATED"/>
    <property type="match status" value="1"/>
</dbReference>
<dbReference type="InterPro" id="IPR023267">
    <property type="entry name" value="RCMT"/>
</dbReference>
<protein>
    <submittedName>
        <fullName evidence="9">rRNA small subunit methyltransferase B</fullName>
    </submittedName>
</protein>
<dbReference type="Gene3D" id="1.10.940.10">
    <property type="entry name" value="NusB-like"/>
    <property type="match status" value="1"/>
</dbReference>
<dbReference type="AlphaFoldDB" id="A0A5C1YJZ6"/>
<dbReference type="InterPro" id="IPR035926">
    <property type="entry name" value="NusB-like_sf"/>
</dbReference>
<dbReference type="InterPro" id="IPR018314">
    <property type="entry name" value="RsmB/NOL1/NOP2-like_CS"/>
</dbReference>
<feature type="binding site" evidence="6">
    <location>
        <position position="320"/>
    </location>
    <ligand>
        <name>S-adenosyl-L-methionine</name>
        <dbReference type="ChEBI" id="CHEBI:59789"/>
    </ligand>
</feature>
<dbReference type="GO" id="GO:0006355">
    <property type="term" value="P:regulation of DNA-templated transcription"/>
    <property type="evidence" value="ECO:0007669"/>
    <property type="project" value="InterPro"/>
</dbReference>
<feature type="region of interest" description="Disordered" evidence="7">
    <location>
        <begin position="1"/>
        <end position="31"/>
    </location>
</feature>
<dbReference type="OrthoDB" id="9810297at2"/>
<evidence type="ECO:0000256" key="3">
    <source>
        <dbReference type="ARBA" id="ARBA00022679"/>
    </source>
</evidence>
<dbReference type="InterPro" id="IPR049560">
    <property type="entry name" value="MeTrfase_RsmB-F_NOP2_cat"/>
</dbReference>
<dbReference type="InterPro" id="IPR029063">
    <property type="entry name" value="SAM-dependent_MTases_sf"/>
</dbReference>
<dbReference type="PANTHER" id="PTHR22807">
    <property type="entry name" value="NOP2 YEAST -RELATED NOL1/NOP2/FMU SUN DOMAIN-CONTAINING"/>
    <property type="match status" value="1"/>
</dbReference>
<feature type="active site" description="Nucleophile" evidence="6">
    <location>
        <position position="420"/>
    </location>
</feature>
<dbReference type="Pfam" id="PF01189">
    <property type="entry name" value="Methyltr_RsmB-F"/>
    <property type="match status" value="1"/>
</dbReference>
<name>A0A5C1YJZ6_9MICO</name>
<evidence type="ECO:0000256" key="7">
    <source>
        <dbReference type="SAM" id="MobiDB-lite"/>
    </source>
</evidence>
<dbReference type="Proteomes" id="UP000324678">
    <property type="component" value="Chromosome"/>
</dbReference>
<evidence type="ECO:0000259" key="8">
    <source>
        <dbReference type="PROSITE" id="PS51686"/>
    </source>
</evidence>
<keyword evidence="10" id="KW-1185">Reference proteome</keyword>
<evidence type="ECO:0000313" key="10">
    <source>
        <dbReference type="Proteomes" id="UP000324678"/>
    </source>
</evidence>
<dbReference type="CDD" id="cd02440">
    <property type="entry name" value="AdoMet_MTases"/>
    <property type="match status" value="1"/>
</dbReference>
<feature type="domain" description="SAM-dependent MTase RsmB/NOP-type" evidence="8">
    <location>
        <begin position="192"/>
        <end position="488"/>
    </location>
</feature>
<evidence type="ECO:0000256" key="4">
    <source>
        <dbReference type="ARBA" id="ARBA00022691"/>
    </source>
</evidence>
<dbReference type="KEGG" id="ail:FLP10_16795"/>
<keyword evidence="3 6" id="KW-0808">Transferase</keyword>
<dbReference type="RefSeq" id="WP_149161901.1">
    <property type="nucleotide sequence ID" value="NZ_CP043505.1"/>
</dbReference>
<dbReference type="GO" id="GO:0001510">
    <property type="term" value="P:RNA methylation"/>
    <property type="evidence" value="ECO:0007669"/>
    <property type="project" value="InterPro"/>
</dbReference>
<dbReference type="PRINTS" id="PR02008">
    <property type="entry name" value="RCMTFAMILY"/>
</dbReference>
<dbReference type="EMBL" id="CP043505">
    <property type="protein sequence ID" value="QEO15888.1"/>
    <property type="molecule type" value="Genomic_DNA"/>
</dbReference>
<keyword evidence="5 6" id="KW-0694">RNA-binding</keyword>
<dbReference type="PROSITE" id="PS01153">
    <property type="entry name" value="NOL1_NOP2_SUN"/>
    <property type="match status" value="1"/>
</dbReference>
<proteinExistence type="inferred from homology"/>
<gene>
    <name evidence="9" type="ORF">FLP10_16795</name>
</gene>
<evidence type="ECO:0000313" key="9">
    <source>
        <dbReference type="EMBL" id="QEO15888.1"/>
    </source>
</evidence>
<dbReference type="GO" id="GO:0003723">
    <property type="term" value="F:RNA binding"/>
    <property type="evidence" value="ECO:0007669"/>
    <property type="project" value="UniProtKB-UniRule"/>
</dbReference>
<dbReference type="Gene3D" id="3.40.50.150">
    <property type="entry name" value="Vaccinia Virus protein VP39"/>
    <property type="match status" value="1"/>
</dbReference>
<sequence length="502" mass="52738">MSGNDGGPNRRASRSSGGGSRGAASRGWRDTRRDRSVSAARAVAYDVLEAVRTSDSYANLLLPARIERAGLEGADAGLATELTYGTLRRLGTWDAVIAEAAGRPTDRIDPPVLDLLRLGTHQLLATRVPTHAAVNETVALAHRVAPAAAGFVNAVLRQVSRTDADEWVRRLADAARDDTDRLAVTRSHPAWIVRALRAALEHEGRVGELDALLEADNVSPVVNLIALPGLGDAEPASLGAPDAYSPVGFTAEHPLALVAAHEGRVRVQDEGSQLAALALSRARPIEPGERWLDLCAGPGGKTALLAAEALAGGAVLVANELVPARAELVRRAIAAVPLDVHVRVGDGTELDPAELGAPDGFDRILLDAPCTGLGALRRRPEARWRKQPADVAELTAVQARLVDAAFAALAPGGILAYVTCSPHTAETHGTIAAALKRWGEAAEQLDTAAVVRGIAARPLDLGGDGRTVQLWPHRHGTDAMFIALVRRRRGAESVAERAAAAR</sequence>
<feature type="binding site" evidence="6">
    <location>
        <begin position="295"/>
        <end position="301"/>
    </location>
    <ligand>
        <name>S-adenosyl-L-methionine</name>
        <dbReference type="ChEBI" id="CHEBI:59789"/>
    </ligand>
</feature>
<dbReference type="InterPro" id="IPR001678">
    <property type="entry name" value="MeTrfase_RsmB-F_NOP2_dom"/>
</dbReference>
<feature type="binding site" evidence="6">
    <location>
        <position position="346"/>
    </location>
    <ligand>
        <name>S-adenosyl-L-methionine</name>
        <dbReference type="ChEBI" id="CHEBI:59789"/>
    </ligand>
</feature>
<reference evidence="9 10" key="1">
    <citation type="submission" date="2019-09" db="EMBL/GenBank/DDBJ databases">
        <title>Genome sequencing of strain KACC 19306.</title>
        <authorList>
            <person name="Heo J."/>
            <person name="Kim S.-J."/>
            <person name="Kim J.-S."/>
            <person name="Hong S.-B."/>
            <person name="Kwon S.-W."/>
        </authorList>
    </citation>
    <scope>NUCLEOTIDE SEQUENCE [LARGE SCALE GENOMIC DNA]</scope>
    <source>
        <strain evidence="9 10">KACC 19306</strain>
    </source>
</reference>
<evidence type="ECO:0000256" key="1">
    <source>
        <dbReference type="ARBA" id="ARBA00007494"/>
    </source>
</evidence>
<evidence type="ECO:0000256" key="6">
    <source>
        <dbReference type="PROSITE-ProRule" id="PRU01023"/>
    </source>
</evidence>
<dbReference type="Pfam" id="PF01029">
    <property type="entry name" value="NusB"/>
    <property type="match status" value="1"/>
</dbReference>
<comment type="similarity">
    <text evidence="1 6">Belongs to the class I-like SAM-binding methyltransferase superfamily. RsmB/NOP family.</text>
</comment>
<organism evidence="9 10">
    <name type="scientific">Agromyces intestinalis</name>
    <dbReference type="NCBI Taxonomy" id="2592652"/>
    <lineage>
        <taxon>Bacteria</taxon>
        <taxon>Bacillati</taxon>
        <taxon>Actinomycetota</taxon>
        <taxon>Actinomycetes</taxon>
        <taxon>Micrococcales</taxon>
        <taxon>Microbacteriaceae</taxon>
        <taxon>Agromyces</taxon>
    </lineage>
</organism>
<evidence type="ECO:0000256" key="5">
    <source>
        <dbReference type="ARBA" id="ARBA00022884"/>
    </source>
</evidence>
<dbReference type="PROSITE" id="PS51686">
    <property type="entry name" value="SAM_MT_RSMB_NOP"/>
    <property type="match status" value="1"/>
</dbReference>
<accession>A0A5C1YJZ6</accession>
<dbReference type="SUPFAM" id="SSF53335">
    <property type="entry name" value="S-adenosyl-L-methionine-dependent methyltransferases"/>
    <property type="match status" value="1"/>
</dbReference>
<feature type="binding site" evidence="6">
    <location>
        <position position="367"/>
    </location>
    <ligand>
        <name>S-adenosyl-L-methionine</name>
        <dbReference type="ChEBI" id="CHEBI:59789"/>
    </ligand>
</feature>
<keyword evidence="4 6" id="KW-0949">S-adenosyl-L-methionine</keyword>